<proteinExistence type="predicted"/>
<dbReference type="AlphaFoldDB" id="A0A6C0HHL5"/>
<reference evidence="2" key="1">
    <citation type="journal article" date="2020" name="Nature">
        <title>Giant virus diversity and host interactions through global metagenomics.</title>
        <authorList>
            <person name="Schulz F."/>
            <person name="Roux S."/>
            <person name="Paez-Espino D."/>
            <person name="Jungbluth S."/>
            <person name="Walsh D.A."/>
            <person name="Denef V.J."/>
            <person name="McMahon K.D."/>
            <person name="Konstantinidis K.T."/>
            <person name="Eloe-Fadrosh E.A."/>
            <person name="Kyrpides N.C."/>
            <person name="Woyke T."/>
        </authorList>
    </citation>
    <scope>NUCLEOTIDE SEQUENCE</scope>
    <source>
        <strain evidence="2">GVMAG-M-3300023184-105</strain>
    </source>
</reference>
<dbReference type="Gene3D" id="3.30.420.10">
    <property type="entry name" value="Ribonuclease H-like superfamily/Ribonuclease H"/>
    <property type="match status" value="1"/>
</dbReference>
<organism evidence="2">
    <name type="scientific">viral metagenome</name>
    <dbReference type="NCBI Taxonomy" id="1070528"/>
    <lineage>
        <taxon>unclassified sequences</taxon>
        <taxon>metagenomes</taxon>
        <taxon>organismal metagenomes</taxon>
    </lineage>
</organism>
<feature type="domain" description="Mitochondrial resolvase Ydc2 catalytic" evidence="1">
    <location>
        <begin position="5"/>
        <end position="281"/>
    </location>
</feature>
<sequence length="326" mass="37103">MQKLISFDIGIKNMAFCIFDMACSPPSIQKWDVLNLMDAVENTHILCTCHLKGKPAKKNTTVSSPKSCNKKAKYEKNGQYYCEKHAIERSEFLIPQKEHSPPALRKMKSDELLDIAEKYSIFRKNANKPGTLDVFCNTAISGEPATIPTTKKGLLEKALAFFEDKCFRVLQAPKKKTANETDLISIGRNMTRLLDQMPEITDGTITHVILENQISTIANRMKTIQGMLAQYFIMRGRPDIVIEFVSSSNKLKDFVAEKNTTYKQHKKDGIAICSRFLENNSNWVNWECVLQTTKRDDLADSFLQGIWYLKRGNIISYAENLKINSV</sequence>
<accession>A0A6C0HHL5</accession>
<evidence type="ECO:0000259" key="1">
    <source>
        <dbReference type="Pfam" id="PF09159"/>
    </source>
</evidence>
<dbReference type="Pfam" id="PF09159">
    <property type="entry name" value="Ydc2-catalyt"/>
    <property type="match status" value="1"/>
</dbReference>
<evidence type="ECO:0000313" key="2">
    <source>
        <dbReference type="EMBL" id="QHT79880.1"/>
    </source>
</evidence>
<protein>
    <recommendedName>
        <fullName evidence="1">Mitochondrial resolvase Ydc2 catalytic domain-containing protein</fullName>
    </recommendedName>
</protein>
<dbReference type="InterPro" id="IPR012337">
    <property type="entry name" value="RNaseH-like_sf"/>
</dbReference>
<dbReference type="GO" id="GO:0003676">
    <property type="term" value="F:nucleic acid binding"/>
    <property type="evidence" value="ECO:0007669"/>
    <property type="project" value="InterPro"/>
</dbReference>
<dbReference type="EMBL" id="MN739956">
    <property type="protein sequence ID" value="QHT79880.1"/>
    <property type="molecule type" value="Genomic_DNA"/>
</dbReference>
<name>A0A6C0HHL5_9ZZZZ</name>
<dbReference type="InterPro" id="IPR036397">
    <property type="entry name" value="RNaseH_sf"/>
</dbReference>
<dbReference type="SUPFAM" id="SSF53098">
    <property type="entry name" value="Ribonuclease H-like"/>
    <property type="match status" value="1"/>
</dbReference>
<dbReference type="InterPro" id="IPR015242">
    <property type="entry name" value="Ydc2_cat"/>
</dbReference>